<dbReference type="Gene3D" id="1.25.40.20">
    <property type="entry name" value="Ankyrin repeat-containing domain"/>
    <property type="match status" value="2"/>
</dbReference>
<sequence length="173" mass="18967">MQTNPSVHQTLEEMDFERGLWYGAVMGDAGSVSSMLKKGHRVDETDASGYTALHYAAKNGFIDIVKILLDAGASVGARTKAGQATPLHRAAGAGKLEVCKLLIDKRSDVGSLDVDGRTPLHRAVENERDDIVDLLIEIAPHTLQIKDVKGLTPYDIAKSENMKNKIENEWKKR</sequence>
<evidence type="ECO:0000256" key="3">
    <source>
        <dbReference type="PROSITE-ProRule" id="PRU00023"/>
    </source>
</evidence>
<accession>A0A8I6RVG0</accession>
<dbReference type="Pfam" id="PF00023">
    <property type="entry name" value="Ank"/>
    <property type="match status" value="1"/>
</dbReference>
<dbReference type="KEGG" id="clec:106668704"/>
<dbReference type="GeneID" id="106668704"/>
<organism evidence="4 5">
    <name type="scientific">Cimex lectularius</name>
    <name type="common">Bed bug</name>
    <name type="synonym">Acanthia lectularia</name>
    <dbReference type="NCBI Taxonomy" id="79782"/>
    <lineage>
        <taxon>Eukaryota</taxon>
        <taxon>Metazoa</taxon>
        <taxon>Ecdysozoa</taxon>
        <taxon>Arthropoda</taxon>
        <taxon>Hexapoda</taxon>
        <taxon>Insecta</taxon>
        <taxon>Pterygota</taxon>
        <taxon>Neoptera</taxon>
        <taxon>Paraneoptera</taxon>
        <taxon>Hemiptera</taxon>
        <taxon>Heteroptera</taxon>
        <taxon>Panheteroptera</taxon>
        <taxon>Cimicomorpha</taxon>
        <taxon>Cimicidae</taxon>
        <taxon>Cimex</taxon>
    </lineage>
</organism>
<reference evidence="4" key="1">
    <citation type="submission" date="2022-01" db="UniProtKB">
        <authorList>
            <consortium name="EnsemblMetazoa"/>
        </authorList>
    </citation>
    <scope>IDENTIFICATION</scope>
</reference>
<dbReference type="InterPro" id="IPR002110">
    <property type="entry name" value="Ankyrin_rpt"/>
</dbReference>
<dbReference type="InterPro" id="IPR036770">
    <property type="entry name" value="Ankyrin_rpt-contain_sf"/>
</dbReference>
<dbReference type="PANTHER" id="PTHR24171:SF9">
    <property type="entry name" value="ANKYRIN REPEAT DOMAIN-CONTAINING PROTEIN 39"/>
    <property type="match status" value="1"/>
</dbReference>
<dbReference type="SUPFAM" id="SSF48403">
    <property type="entry name" value="Ankyrin repeat"/>
    <property type="match status" value="1"/>
</dbReference>
<dbReference type="OrthoDB" id="539213at2759"/>
<feature type="repeat" description="ANK" evidence="3">
    <location>
        <begin position="115"/>
        <end position="137"/>
    </location>
</feature>
<evidence type="ECO:0000313" key="5">
    <source>
        <dbReference type="Proteomes" id="UP000494040"/>
    </source>
</evidence>
<proteinExistence type="predicted"/>
<evidence type="ECO:0008006" key="6">
    <source>
        <dbReference type="Google" id="ProtNLM"/>
    </source>
</evidence>
<dbReference type="EnsemblMetazoa" id="XM_014397679.2">
    <property type="protein sequence ID" value="XP_014253165.1"/>
    <property type="gene ID" value="LOC106668704"/>
</dbReference>
<dbReference type="OMA" id="YCGHLNV"/>
<dbReference type="PROSITE" id="PS50088">
    <property type="entry name" value="ANK_REPEAT"/>
    <property type="match status" value="3"/>
</dbReference>
<dbReference type="PANTHER" id="PTHR24171">
    <property type="entry name" value="ANKYRIN REPEAT DOMAIN-CONTAINING PROTEIN 39-RELATED"/>
    <property type="match status" value="1"/>
</dbReference>
<evidence type="ECO:0000313" key="4">
    <source>
        <dbReference type="EnsemblMetazoa" id="XP_014253165.1"/>
    </source>
</evidence>
<dbReference type="SMART" id="SM00248">
    <property type="entry name" value="ANK"/>
    <property type="match status" value="3"/>
</dbReference>
<dbReference type="Pfam" id="PF12796">
    <property type="entry name" value="Ank_2"/>
    <property type="match status" value="1"/>
</dbReference>
<feature type="repeat" description="ANK" evidence="3">
    <location>
        <begin position="82"/>
        <end position="114"/>
    </location>
</feature>
<dbReference type="RefSeq" id="XP_014253165.1">
    <property type="nucleotide sequence ID" value="XM_014397679.2"/>
</dbReference>
<evidence type="ECO:0000256" key="2">
    <source>
        <dbReference type="ARBA" id="ARBA00023043"/>
    </source>
</evidence>
<keyword evidence="1" id="KW-0677">Repeat</keyword>
<name>A0A8I6RVG0_CIMLE</name>
<keyword evidence="5" id="KW-1185">Reference proteome</keyword>
<feature type="repeat" description="ANK" evidence="3">
    <location>
        <begin position="48"/>
        <end position="80"/>
    </location>
</feature>
<dbReference type="Proteomes" id="UP000494040">
    <property type="component" value="Unassembled WGS sequence"/>
</dbReference>
<keyword evidence="2 3" id="KW-0040">ANK repeat</keyword>
<dbReference type="AlphaFoldDB" id="A0A8I6RVG0"/>
<protein>
    <recommendedName>
        <fullName evidence="6">Ankyrin repeat domain-containing protein 39</fullName>
    </recommendedName>
</protein>
<evidence type="ECO:0000256" key="1">
    <source>
        <dbReference type="ARBA" id="ARBA00022737"/>
    </source>
</evidence>
<dbReference type="PROSITE" id="PS50297">
    <property type="entry name" value="ANK_REP_REGION"/>
    <property type="match status" value="3"/>
</dbReference>